<protein>
    <submittedName>
        <fullName evidence="6">TIGR02266 family protein</fullName>
    </submittedName>
</protein>
<evidence type="ECO:0000256" key="3">
    <source>
        <dbReference type="ARBA" id="ARBA00022840"/>
    </source>
</evidence>
<name>A0ABT5D1R8_9BACT</name>
<evidence type="ECO:0000256" key="1">
    <source>
        <dbReference type="ARBA" id="ARBA00007381"/>
    </source>
</evidence>
<dbReference type="SUPFAM" id="SSF100920">
    <property type="entry name" value="Heat shock protein 70kD (HSP70), peptide-binding domain"/>
    <property type="match status" value="1"/>
</dbReference>
<evidence type="ECO:0000256" key="5">
    <source>
        <dbReference type="SAM" id="MobiDB-lite"/>
    </source>
</evidence>
<dbReference type="InterPro" id="IPR013126">
    <property type="entry name" value="Hsp_70_fam"/>
</dbReference>
<dbReference type="PRINTS" id="PR00301">
    <property type="entry name" value="HEATSHOCK70"/>
</dbReference>
<dbReference type="InterPro" id="IPR018181">
    <property type="entry name" value="Heat_shock_70_CS"/>
</dbReference>
<dbReference type="RefSeq" id="WP_272134841.1">
    <property type="nucleotide sequence ID" value="NZ_JAQNDM010000002.1"/>
</dbReference>
<dbReference type="InterPro" id="IPR011752">
    <property type="entry name" value="PilV_Myxo-type"/>
</dbReference>
<dbReference type="Gene3D" id="2.40.10.220">
    <property type="entry name" value="predicted glycosyltransferase like domains"/>
    <property type="match status" value="1"/>
</dbReference>
<gene>
    <name evidence="6" type="ORF">POL68_03910</name>
</gene>
<dbReference type="NCBIfam" id="TIGR02266">
    <property type="entry name" value="gmx_TIGR02266"/>
    <property type="match status" value="1"/>
</dbReference>
<accession>A0ABT5D1R8</accession>
<comment type="similarity">
    <text evidence="1 4">Belongs to the heat shock protein 70 family.</text>
</comment>
<comment type="caution">
    <text evidence="6">The sequence shown here is derived from an EMBL/GenBank/DDBJ whole genome shotgun (WGS) entry which is preliminary data.</text>
</comment>
<dbReference type="PROSITE" id="PS00329">
    <property type="entry name" value="HSP70_2"/>
    <property type="match status" value="1"/>
</dbReference>
<dbReference type="PANTHER" id="PTHR19375">
    <property type="entry name" value="HEAT SHOCK PROTEIN 70KDA"/>
    <property type="match status" value="1"/>
</dbReference>
<dbReference type="Gene3D" id="2.60.34.10">
    <property type="entry name" value="Substrate Binding Domain Of DNAk, Chain A, domain 1"/>
    <property type="match status" value="1"/>
</dbReference>
<proteinExistence type="inferred from homology"/>
<dbReference type="InterPro" id="IPR043129">
    <property type="entry name" value="ATPase_NBD"/>
</dbReference>
<dbReference type="PROSITE" id="PS00297">
    <property type="entry name" value="HSP70_1"/>
    <property type="match status" value="1"/>
</dbReference>
<keyword evidence="2 4" id="KW-0547">Nucleotide-binding</keyword>
<evidence type="ECO:0000313" key="7">
    <source>
        <dbReference type="Proteomes" id="UP001221838"/>
    </source>
</evidence>
<feature type="region of interest" description="Disordered" evidence="5">
    <location>
        <begin position="103"/>
        <end position="155"/>
    </location>
</feature>
<evidence type="ECO:0000256" key="2">
    <source>
        <dbReference type="ARBA" id="ARBA00022741"/>
    </source>
</evidence>
<reference evidence="6 7" key="1">
    <citation type="submission" date="2022-11" db="EMBL/GenBank/DDBJ databases">
        <title>Minimal conservation of predation-associated metabolite biosynthetic gene clusters underscores biosynthetic potential of Myxococcota including descriptions for ten novel species: Archangium lansinium sp. nov., Myxococcus landrumus sp. nov., Nannocystis bai.</title>
        <authorList>
            <person name="Ahearne A."/>
            <person name="Stevens C."/>
            <person name="Dowd S."/>
        </authorList>
    </citation>
    <scope>NUCLEOTIDE SEQUENCE [LARGE SCALE GENOMIC DNA]</scope>
    <source>
        <strain evidence="6 7">NCWAL01</strain>
    </source>
</reference>
<dbReference type="Gene3D" id="3.30.420.40">
    <property type="match status" value="2"/>
</dbReference>
<evidence type="ECO:0000256" key="4">
    <source>
        <dbReference type="RuleBase" id="RU003322"/>
    </source>
</evidence>
<dbReference type="Gene3D" id="3.90.640.10">
    <property type="entry name" value="Actin, Chain A, domain 4"/>
    <property type="match status" value="1"/>
</dbReference>
<dbReference type="SUPFAM" id="SSF53067">
    <property type="entry name" value="Actin-like ATPase domain"/>
    <property type="match status" value="2"/>
</dbReference>
<dbReference type="Pfam" id="PF00012">
    <property type="entry name" value="HSP70"/>
    <property type="match status" value="1"/>
</dbReference>
<organism evidence="6 7">
    <name type="scientific">Stigmatella ashevillensis</name>
    <dbReference type="NCBI Taxonomy" id="2995309"/>
    <lineage>
        <taxon>Bacteria</taxon>
        <taxon>Pseudomonadati</taxon>
        <taxon>Myxococcota</taxon>
        <taxon>Myxococcia</taxon>
        <taxon>Myxococcales</taxon>
        <taxon>Cystobacterineae</taxon>
        <taxon>Archangiaceae</taxon>
        <taxon>Stigmatella</taxon>
    </lineage>
</organism>
<dbReference type="Proteomes" id="UP001221838">
    <property type="component" value="Unassembled WGS sequence"/>
</dbReference>
<dbReference type="InterPro" id="IPR029047">
    <property type="entry name" value="HSP70_peptide-bd_sf"/>
</dbReference>
<sequence length="710" mass="76919">MSESKQEGPVGLVVKLPFATSEEFVAKYSANVTWGGIYLRSKAVKLPGTLITLDLRLTSGARIIYASAVVHFVTGQKGSGVPGMGLRFLTLDPETKRFLEGALADRPDARSRVPPLPPGVGTPEYTSHPSHPPLPKPPAPPHTLTSGPVELTAPAFEPPVGEPLREGPIIGIDLGTTNSCAAYVRNGKPEVLKSREGHNTVPSLLALNVRGKFVVGHPAKGQLLTHPKQTVYGTKRLVGRAFDSPIVQHIRDRLAYEIARGQDGEAAVKLGNRVYSLQQISALILREVREIAQNQIGQPVSRAVITVPAYYNDNQRQAVREAGRLAGLCVERILNEPTAAALAYGHGRKLRQRILVYDLGGGTFDASVLELHGNVYEVISTGGDTFLGGIDFDNAIVEYLLEEFQKKTGKVFQGDRVSMQRLHDAAERAKCALSERLDSRIHVAFVTMIDDTAYDLDVTLTRQKLIALTETLVDRTLEVCGEVLRAKGLTVQDIEEVVLVGGQSRFPRVHEKISAFFGKGPSKGVHPDEAVALGAALLASSLGQQEGVVLIDVLPMAIGVGLPGGRFKSVLDRNAELPALKSYLLSTSRDDQTEIEMTIFQGDSDRVVENEYLGTLKLSGLPMLPRGQLQVAITFEVNEESLLKVTAKETVTGQRVTSTFSTRDTPEAVKARLALQETFQDEASSSQDTPSLPLKRQGVVGWLKGLFARP</sequence>
<keyword evidence="3 4" id="KW-0067">ATP-binding</keyword>
<evidence type="ECO:0000313" key="6">
    <source>
        <dbReference type="EMBL" id="MDC0707607.1"/>
    </source>
</evidence>
<dbReference type="EMBL" id="JAQNDM010000002">
    <property type="protein sequence ID" value="MDC0707607.1"/>
    <property type="molecule type" value="Genomic_DNA"/>
</dbReference>
<keyword evidence="7" id="KW-1185">Reference proteome</keyword>
<feature type="compositionally biased region" description="Pro residues" evidence="5">
    <location>
        <begin position="130"/>
        <end position="141"/>
    </location>
</feature>